<dbReference type="RefSeq" id="XP_056497542.1">
    <property type="nucleotide sequence ID" value="XM_056647777.1"/>
</dbReference>
<dbReference type="GO" id="GO:0005777">
    <property type="term" value="C:peroxisome"/>
    <property type="evidence" value="ECO:0007669"/>
    <property type="project" value="TreeGrafter"/>
</dbReference>
<dbReference type="GO" id="GO:0006749">
    <property type="term" value="P:glutathione metabolic process"/>
    <property type="evidence" value="ECO:0007669"/>
    <property type="project" value="TreeGrafter"/>
</dbReference>
<proteinExistence type="inferred from homology"/>
<dbReference type="Proteomes" id="UP001147733">
    <property type="component" value="Unassembled WGS sequence"/>
</dbReference>
<feature type="domain" description="DSBA-like thioredoxin" evidence="6">
    <location>
        <begin position="5"/>
        <end position="206"/>
    </location>
</feature>
<evidence type="ECO:0000256" key="3">
    <source>
        <dbReference type="ARBA" id="ARBA00047960"/>
    </source>
</evidence>
<dbReference type="OrthoDB" id="4664297at2759"/>
<dbReference type="InterPro" id="IPR014440">
    <property type="entry name" value="HCCAis_GSTk"/>
</dbReference>
<evidence type="ECO:0000256" key="5">
    <source>
        <dbReference type="PIRSR" id="PIRSR006386-1"/>
    </source>
</evidence>
<evidence type="ECO:0000256" key="4">
    <source>
        <dbReference type="PIRNR" id="PIRNR006386"/>
    </source>
</evidence>
<evidence type="ECO:0000256" key="1">
    <source>
        <dbReference type="ARBA" id="ARBA00006494"/>
    </source>
</evidence>
<dbReference type="SUPFAM" id="SSF52833">
    <property type="entry name" value="Thioredoxin-like"/>
    <property type="match status" value="1"/>
</dbReference>
<dbReference type="EC" id="2.5.1.18" evidence="4"/>
<comment type="catalytic activity">
    <reaction evidence="3 4">
        <text>RX + glutathione = an S-substituted glutathione + a halide anion + H(+)</text>
        <dbReference type="Rhea" id="RHEA:16437"/>
        <dbReference type="ChEBI" id="CHEBI:15378"/>
        <dbReference type="ChEBI" id="CHEBI:16042"/>
        <dbReference type="ChEBI" id="CHEBI:17792"/>
        <dbReference type="ChEBI" id="CHEBI:57925"/>
        <dbReference type="ChEBI" id="CHEBI:90779"/>
        <dbReference type="EC" id="2.5.1.18"/>
    </reaction>
</comment>
<dbReference type="FunFam" id="3.40.30.10:FF:000096">
    <property type="entry name" value="Glutathione S-transferase kappa"/>
    <property type="match status" value="1"/>
</dbReference>
<dbReference type="PIRSF" id="PIRSF006386">
    <property type="entry name" value="HCCAis_GSTk"/>
    <property type="match status" value="1"/>
</dbReference>
<dbReference type="EMBL" id="JAPQKT010000008">
    <property type="protein sequence ID" value="KAJ5222619.1"/>
    <property type="molecule type" value="Genomic_DNA"/>
</dbReference>
<organism evidence="7 8">
    <name type="scientific">Penicillium citrinum</name>
    <dbReference type="NCBI Taxonomy" id="5077"/>
    <lineage>
        <taxon>Eukaryota</taxon>
        <taxon>Fungi</taxon>
        <taxon>Dikarya</taxon>
        <taxon>Ascomycota</taxon>
        <taxon>Pezizomycotina</taxon>
        <taxon>Eurotiomycetes</taxon>
        <taxon>Eurotiomycetidae</taxon>
        <taxon>Eurotiales</taxon>
        <taxon>Aspergillaceae</taxon>
        <taxon>Penicillium</taxon>
    </lineage>
</organism>
<dbReference type="PANTHER" id="PTHR42943">
    <property type="entry name" value="GLUTATHIONE S-TRANSFERASE KAPPA"/>
    <property type="match status" value="1"/>
</dbReference>
<dbReference type="AlphaFoldDB" id="A0A9W9THG9"/>
<keyword evidence="2 4" id="KW-0808">Transferase</keyword>
<dbReference type="InterPro" id="IPR001853">
    <property type="entry name" value="DSBA-like_thioredoxin_dom"/>
</dbReference>
<reference evidence="7" key="1">
    <citation type="submission" date="2022-11" db="EMBL/GenBank/DDBJ databases">
        <authorList>
            <person name="Petersen C."/>
        </authorList>
    </citation>
    <scope>NUCLEOTIDE SEQUENCE</scope>
    <source>
        <strain evidence="7">IBT 23319</strain>
    </source>
</reference>
<comment type="caution">
    <text evidence="7">The sequence shown here is derived from an EMBL/GenBank/DDBJ whole genome shotgun (WGS) entry which is preliminary data.</text>
</comment>
<dbReference type="InterPro" id="IPR051924">
    <property type="entry name" value="GST_Kappa/NadH"/>
</dbReference>
<gene>
    <name evidence="7" type="ORF">N7469_008859</name>
</gene>
<keyword evidence="8" id="KW-1185">Reference proteome</keyword>
<dbReference type="Pfam" id="PF01323">
    <property type="entry name" value="DSBA"/>
    <property type="match status" value="1"/>
</dbReference>
<protein>
    <recommendedName>
        <fullName evidence="4">Glutathione S-transferase kappa</fullName>
        <ecNumber evidence="4">2.5.1.18</ecNumber>
    </recommendedName>
</protein>
<dbReference type="GeneID" id="81386944"/>
<evidence type="ECO:0000313" key="8">
    <source>
        <dbReference type="Proteomes" id="UP001147733"/>
    </source>
</evidence>
<name>A0A9W9THG9_PENCI</name>
<evidence type="ECO:0000259" key="6">
    <source>
        <dbReference type="Pfam" id="PF01323"/>
    </source>
</evidence>
<sequence length="220" mass="24564">MAVPQVTLYVDIVSPFAYIAFHVLKNSPTFAKCEVKYVPIFLGGLMHACNNTPPINIKNKDKWMGLERMRWAKYFSVPMTERFPEGFPPKTLSIQRALCAISQKYPAKLPAAIEALYRSFWVDENTRIGDVEGFAPVLESVLGKQAVQETLSAMSQSEVKALLTSNTDKSFKEGAFGLPWFQCTNSEGKTEGFWGIDHLGVVADFLGLDRSRDSGFRALL</sequence>
<dbReference type="Gene3D" id="3.40.30.10">
    <property type="entry name" value="Glutaredoxin"/>
    <property type="match status" value="1"/>
</dbReference>
<dbReference type="InterPro" id="IPR036249">
    <property type="entry name" value="Thioredoxin-like_sf"/>
</dbReference>
<accession>A0A9W9THG9</accession>
<dbReference type="PANTHER" id="PTHR42943:SF2">
    <property type="entry name" value="GLUTATHIONE S-TRANSFERASE KAPPA 1"/>
    <property type="match status" value="1"/>
</dbReference>
<dbReference type="GO" id="GO:0004602">
    <property type="term" value="F:glutathione peroxidase activity"/>
    <property type="evidence" value="ECO:0007669"/>
    <property type="project" value="TreeGrafter"/>
</dbReference>
<reference evidence="7" key="2">
    <citation type="journal article" date="2023" name="IMA Fungus">
        <title>Comparative genomic study of the Penicillium genus elucidates a diverse pangenome and 15 lateral gene transfer events.</title>
        <authorList>
            <person name="Petersen C."/>
            <person name="Sorensen T."/>
            <person name="Nielsen M.R."/>
            <person name="Sondergaard T.E."/>
            <person name="Sorensen J.L."/>
            <person name="Fitzpatrick D.A."/>
            <person name="Frisvad J.C."/>
            <person name="Nielsen K.L."/>
        </authorList>
    </citation>
    <scope>NUCLEOTIDE SEQUENCE</scope>
    <source>
        <strain evidence="7">IBT 23319</strain>
    </source>
</reference>
<evidence type="ECO:0000313" key="7">
    <source>
        <dbReference type="EMBL" id="KAJ5222619.1"/>
    </source>
</evidence>
<feature type="active site" description="Nucleophile" evidence="5">
    <location>
        <position position="14"/>
    </location>
</feature>
<dbReference type="GO" id="GO:0005739">
    <property type="term" value="C:mitochondrion"/>
    <property type="evidence" value="ECO:0007669"/>
    <property type="project" value="TreeGrafter"/>
</dbReference>
<evidence type="ECO:0000256" key="2">
    <source>
        <dbReference type="ARBA" id="ARBA00022679"/>
    </source>
</evidence>
<dbReference type="GO" id="GO:0004364">
    <property type="term" value="F:glutathione transferase activity"/>
    <property type="evidence" value="ECO:0007669"/>
    <property type="project" value="UniProtKB-UniRule"/>
</dbReference>
<comment type="similarity">
    <text evidence="1 4">Belongs to the GST superfamily. Kappa family.</text>
</comment>